<dbReference type="AlphaFoldDB" id="A0A2P4Y6S1"/>
<evidence type="ECO:0000313" key="2">
    <source>
        <dbReference type="Proteomes" id="UP000237271"/>
    </source>
</evidence>
<dbReference type="Proteomes" id="UP000237271">
    <property type="component" value="Unassembled WGS sequence"/>
</dbReference>
<dbReference type="EMBL" id="NCKW01005106">
    <property type="protein sequence ID" value="POM73506.1"/>
    <property type="molecule type" value="Genomic_DNA"/>
</dbReference>
<keyword evidence="2" id="KW-1185">Reference proteome</keyword>
<comment type="caution">
    <text evidence="1">The sequence shown here is derived from an EMBL/GenBank/DDBJ whole genome shotgun (WGS) entry which is preliminary data.</text>
</comment>
<name>A0A2P4Y6S1_9STRA</name>
<sequence>MSRLLHKSPVAGGHLAISESEFNGYLGLEVGMSIWPMNDIAELWSDRHFLRQSEFIETTHRVRFQQTHGALKLHPPYFHKRFAQFAVPIGVSSIDETTVRTRLEREKDSDKYGVRFYAVVGWSSLYVHSLRDNPSGNKLPSTPAEWYSSLFPTLRTPLYNTLRSNTVIYLSRKIQQQHWIATIGLQTQAYRSPTRIVS</sequence>
<dbReference type="OrthoDB" id="124452at2759"/>
<accession>A0A2P4Y6S1</accession>
<proteinExistence type="predicted"/>
<protein>
    <submittedName>
        <fullName evidence="1">Uncharacterized protein</fullName>
    </submittedName>
</protein>
<evidence type="ECO:0000313" key="1">
    <source>
        <dbReference type="EMBL" id="POM73506.1"/>
    </source>
</evidence>
<gene>
    <name evidence="1" type="ORF">PHPALM_9642</name>
</gene>
<reference evidence="1 2" key="1">
    <citation type="journal article" date="2017" name="Genome Biol. Evol.">
        <title>Phytophthora megakarya and P. palmivora, closely related causal agents of cacao black pod rot, underwent increases in genome sizes and gene numbers by different mechanisms.</title>
        <authorList>
            <person name="Ali S.S."/>
            <person name="Shao J."/>
            <person name="Lary D.J."/>
            <person name="Kronmiller B."/>
            <person name="Shen D."/>
            <person name="Strem M.D."/>
            <person name="Amoako-Attah I."/>
            <person name="Akrofi A.Y."/>
            <person name="Begoude B.A."/>
            <person name="Ten Hoopen G.M."/>
            <person name="Coulibaly K."/>
            <person name="Kebe B.I."/>
            <person name="Melnick R.L."/>
            <person name="Guiltinan M.J."/>
            <person name="Tyler B.M."/>
            <person name="Meinhardt L.W."/>
            <person name="Bailey B.A."/>
        </authorList>
    </citation>
    <scope>NUCLEOTIDE SEQUENCE [LARGE SCALE GENOMIC DNA]</scope>
    <source>
        <strain evidence="2">sbr112.9</strain>
    </source>
</reference>
<organism evidence="1 2">
    <name type="scientific">Phytophthora palmivora</name>
    <dbReference type="NCBI Taxonomy" id="4796"/>
    <lineage>
        <taxon>Eukaryota</taxon>
        <taxon>Sar</taxon>
        <taxon>Stramenopiles</taxon>
        <taxon>Oomycota</taxon>
        <taxon>Peronosporomycetes</taxon>
        <taxon>Peronosporales</taxon>
        <taxon>Peronosporaceae</taxon>
        <taxon>Phytophthora</taxon>
    </lineage>
</organism>